<dbReference type="InterPro" id="IPR050791">
    <property type="entry name" value="Aldo-Keto_reductase"/>
</dbReference>
<proteinExistence type="predicted"/>
<evidence type="ECO:0000313" key="4">
    <source>
        <dbReference type="Proteomes" id="UP000838160"/>
    </source>
</evidence>
<dbReference type="Gene3D" id="3.20.20.100">
    <property type="entry name" value="NADP-dependent oxidoreductase domain"/>
    <property type="match status" value="1"/>
</dbReference>
<evidence type="ECO:0000259" key="2">
    <source>
        <dbReference type="Pfam" id="PF00248"/>
    </source>
</evidence>
<sequence>MLKRELANGLTVSSIGYGAMGLSEFYGETNDLQSLKLLDQLLELGVDFIDTANFYGRGHNEELIGYYLSKLQPSQRHQIKIATKCGIDRPAESAYARSINNTPDYIRKCCDESLQRLGVECIDLFYLHRVDSKIIEQSMDCLGQLVKEGKIAHVGLCEVSSKTLLKAHSVFPVTALQTEYSLWTRDIEEDILGTLKTNNIGLVPYSPLGRGFLTGKLTRNSDLPDGDFRKTNDRFLDGNINHNRNILDIIQPIAQKYQATPGQIALAWLLAQYEHIVPIPGTKKRQYLQENVQASEIILEREDLTTLNNILLQFEVKGQRYSEEGMKGVNV</sequence>
<dbReference type="RefSeq" id="WP_237486517.1">
    <property type="nucleotide sequence ID" value="NZ_CAKLCM010000003.1"/>
</dbReference>
<dbReference type="Pfam" id="PF00248">
    <property type="entry name" value="Aldo_ket_red"/>
    <property type="match status" value="1"/>
</dbReference>
<gene>
    <name evidence="3" type="primary">iolS</name>
    <name evidence="3" type="ORF">VHP8226_03720</name>
</gene>
<feature type="domain" description="NADP-dependent oxidoreductase" evidence="2">
    <location>
        <begin position="15"/>
        <end position="310"/>
    </location>
</feature>
<evidence type="ECO:0000313" key="3">
    <source>
        <dbReference type="EMBL" id="CAH0529994.1"/>
    </source>
</evidence>
<dbReference type="InterPro" id="IPR036812">
    <property type="entry name" value="NAD(P)_OxRdtase_dom_sf"/>
</dbReference>
<dbReference type="EMBL" id="CAKLCM010000003">
    <property type="protein sequence ID" value="CAH0529994.1"/>
    <property type="molecule type" value="Genomic_DNA"/>
</dbReference>
<dbReference type="EC" id="1.1.1.-" evidence="3"/>
<evidence type="ECO:0000256" key="1">
    <source>
        <dbReference type="ARBA" id="ARBA00023002"/>
    </source>
</evidence>
<protein>
    <submittedName>
        <fullName evidence="3">Aldo-keto reductase IolS</fullName>
        <ecNumber evidence="3">1.1.1.-</ecNumber>
    </submittedName>
</protein>
<keyword evidence="1 3" id="KW-0560">Oxidoreductase</keyword>
<dbReference type="SUPFAM" id="SSF51430">
    <property type="entry name" value="NAD(P)-linked oxidoreductase"/>
    <property type="match status" value="1"/>
</dbReference>
<organism evidence="3 4">
    <name type="scientific">Vibrio hippocampi</name>
    <dbReference type="NCBI Taxonomy" id="654686"/>
    <lineage>
        <taxon>Bacteria</taxon>
        <taxon>Pseudomonadati</taxon>
        <taxon>Pseudomonadota</taxon>
        <taxon>Gammaproteobacteria</taxon>
        <taxon>Vibrionales</taxon>
        <taxon>Vibrionaceae</taxon>
        <taxon>Vibrio</taxon>
    </lineage>
</organism>
<dbReference type="PANTHER" id="PTHR43625">
    <property type="entry name" value="AFLATOXIN B1 ALDEHYDE REDUCTASE"/>
    <property type="match status" value="1"/>
</dbReference>
<name>A0ABN8DSG6_9VIBR</name>
<keyword evidence="4" id="KW-1185">Reference proteome</keyword>
<accession>A0ABN8DSG6</accession>
<dbReference type="InterPro" id="IPR023210">
    <property type="entry name" value="NADP_OxRdtase_dom"/>
</dbReference>
<dbReference type="GO" id="GO:0016491">
    <property type="term" value="F:oxidoreductase activity"/>
    <property type="evidence" value="ECO:0007669"/>
    <property type="project" value="UniProtKB-KW"/>
</dbReference>
<dbReference type="Proteomes" id="UP000838160">
    <property type="component" value="Unassembled WGS sequence"/>
</dbReference>
<comment type="caution">
    <text evidence="3">The sequence shown here is derived from an EMBL/GenBank/DDBJ whole genome shotgun (WGS) entry which is preliminary data.</text>
</comment>
<reference evidence="3" key="1">
    <citation type="submission" date="2021-12" db="EMBL/GenBank/DDBJ databases">
        <authorList>
            <person name="Rodrigo-Torres L."/>
            <person name="Arahal R. D."/>
            <person name="Lucena T."/>
        </authorList>
    </citation>
    <scope>NUCLEOTIDE SEQUENCE</scope>
    <source>
        <strain evidence="3">CECT 8226</strain>
    </source>
</reference>
<dbReference type="PANTHER" id="PTHR43625:SF40">
    <property type="entry name" value="ALDO-KETO REDUCTASE YAKC [NADP(+)]"/>
    <property type="match status" value="1"/>
</dbReference>